<feature type="region of interest" description="Disordered" evidence="1">
    <location>
        <begin position="39"/>
        <end position="82"/>
    </location>
</feature>
<name>A0A9N8ENX3_9STRA</name>
<evidence type="ECO:0000313" key="2">
    <source>
        <dbReference type="EMBL" id="CAB9522005.1"/>
    </source>
</evidence>
<reference evidence="2" key="1">
    <citation type="submission" date="2020-06" db="EMBL/GenBank/DDBJ databases">
        <authorList>
            <consortium name="Plant Systems Biology data submission"/>
        </authorList>
    </citation>
    <scope>NUCLEOTIDE SEQUENCE</scope>
    <source>
        <strain evidence="2">D6</strain>
    </source>
</reference>
<dbReference type="Proteomes" id="UP001153069">
    <property type="component" value="Unassembled WGS sequence"/>
</dbReference>
<accession>A0A9N8ENX3</accession>
<gene>
    <name evidence="2" type="ORF">SEMRO_1258_G256820.1</name>
</gene>
<evidence type="ECO:0000256" key="1">
    <source>
        <dbReference type="SAM" id="MobiDB-lite"/>
    </source>
</evidence>
<feature type="compositionally biased region" description="Polar residues" evidence="1">
    <location>
        <begin position="1"/>
        <end position="19"/>
    </location>
</feature>
<feature type="region of interest" description="Disordered" evidence="1">
    <location>
        <begin position="1"/>
        <end position="22"/>
    </location>
</feature>
<protein>
    <submittedName>
        <fullName evidence="2">Uncharacterized protein</fullName>
    </submittedName>
</protein>
<proteinExistence type="predicted"/>
<dbReference type="AlphaFoldDB" id="A0A9N8ENX3"/>
<feature type="compositionally biased region" description="Low complexity" evidence="1">
    <location>
        <begin position="52"/>
        <end position="70"/>
    </location>
</feature>
<sequence length="82" mass="8905">MAPPNRTVSNSSTIATNDGDSSEVYESVLDVDDHIEMLSRASSTKKKPRRMASATGASSNTNNNNNISNADEMLKWPMKTKS</sequence>
<dbReference type="EMBL" id="CAICTM010001256">
    <property type="protein sequence ID" value="CAB9522005.1"/>
    <property type="molecule type" value="Genomic_DNA"/>
</dbReference>
<keyword evidence="3" id="KW-1185">Reference proteome</keyword>
<comment type="caution">
    <text evidence="2">The sequence shown here is derived from an EMBL/GenBank/DDBJ whole genome shotgun (WGS) entry which is preliminary data.</text>
</comment>
<evidence type="ECO:0000313" key="3">
    <source>
        <dbReference type="Proteomes" id="UP001153069"/>
    </source>
</evidence>
<organism evidence="2 3">
    <name type="scientific">Seminavis robusta</name>
    <dbReference type="NCBI Taxonomy" id="568900"/>
    <lineage>
        <taxon>Eukaryota</taxon>
        <taxon>Sar</taxon>
        <taxon>Stramenopiles</taxon>
        <taxon>Ochrophyta</taxon>
        <taxon>Bacillariophyta</taxon>
        <taxon>Bacillariophyceae</taxon>
        <taxon>Bacillariophycidae</taxon>
        <taxon>Naviculales</taxon>
        <taxon>Naviculaceae</taxon>
        <taxon>Seminavis</taxon>
    </lineage>
</organism>